<organism evidence="7 8">
    <name type="scientific">Desulfitobacterium dehalogenans</name>
    <dbReference type="NCBI Taxonomy" id="36854"/>
    <lineage>
        <taxon>Bacteria</taxon>
        <taxon>Bacillati</taxon>
        <taxon>Bacillota</taxon>
        <taxon>Clostridia</taxon>
        <taxon>Eubacteriales</taxon>
        <taxon>Desulfitobacteriaceae</taxon>
        <taxon>Desulfitobacterium</taxon>
    </lineage>
</organism>
<comment type="caution">
    <text evidence="7">The sequence shown here is derived from an EMBL/GenBank/DDBJ whole genome shotgun (WGS) entry which is preliminary data.</text>
</comment>
<dbReference type="EMBL" id="DUTF01000288">
    <property type="protein sequence ID" value="HHY27689.1"/>
    <property type="molecule type" value="Genomic_DNA"/>
</dbReference>
<protein>
    <submittedName>
        <fullName evidence="7">Radical SAM protein</fullName>
    </submittedName>
</protein>
<keyword evidence="5" id="KW-0411">Iron-sulfur</keyword>
<evidence type="ECO:0000256" key="1">
    <source>
        <dbReference type="ARBA" id="ARBA00001966"/>
    </source>
</evidence>
<sequence length="166" mass="18380">MIYEGAVFRPPSEASSLILQVTLGCRHNQCTFCSMYKGKSFRIRSSEEIMDMIDAGYKAYPHTERIFLADGDALAIETEILAKVLQALYQHFPRLKRVGIYGGPKDILEKSPEELALLKEQGLSIIYLGVESGSGMILNLIHKGVTPEEMINAGQRIVTSGLKLSC</sequence>
<keyword evidence="3" id="KW-0479">Metal-binding</keyword>
<dbReference type="PROSITE" id="PS51918">
    <property type="entry name" value="RADICAL_SAM"/>
    <property type="match status" value="1"/>
</dbReference>
<dbReference type="PANTHER" id="PTHR43409">
    <property type="entry name" value="ANAEROBIC MAGNESIUM-PROTOPORPHYRIN IX MONOMETHYL ESTER CYCLASE-RELATED"/>
    <property type="match status" value="1"/>
</dbReference>
<dbReference type="Gene3D" id="3.80.30.20">
    <property type="entry name" value="tm_1862 like domain"/>
    <property type="match status" value="1"/>
</dbReference>
<dbReference type="GO" id="GO:0003824">
    <property type="term" value="F:catalytic activity"/>
    <property type="evidence" value="ECO:0007669"/>
    <property type="project" value="InterPro"/>
</dbReference>
<accession>A0A7C6Z5F3</accession>
<dbReference type="GO" id="GO:0046872">
    <property type="term" value="F:metal ion binding"/>
    <property type="evidence" value="ECO:0007669"/>
    <property type="project" value="UniProtKB-KW"/>
</dbReference>
<feature type="domain" description="Radical SAM core" evidence="6">
    <location>
        <begin position="9"/>
        <end position="166"/>
    </location>
</feature>
<dbReference type="SUPFAM" id="SSF102114">
    <property type="entry name" value="Radical SAM enzymes"/>
    <property type="match status" value="1"/>
</dbReference>
<dbReference type="PANTHER" id="PTHR43409:SF4">
    <property type="entry name" value="RADICAL SAM SUPERFAMILY PROTEIN"/>
    <property type="match status" value="1"/>
</dbReference>
<evidence type="ECO:0000256" key="3">
    <source>
        <dbReference type="ARBA" id="ARBA00022723"/>
    </source>
</evidence>
<comment type="cofactor">
    <cofactor evidence="1">
        <name>[4Fe-4S] cluster</name>
        <dbReference type="ChEBI" id="CHEBI:49883"/>
    </cofactor>
</comment>
<keyword evidence="4" id="KW-0408">Iron</keyword>
<evidence type="ECO:0000313" key="7">
    <source>
        <dbReference type="EMBL" id="HHY27689.1"/>
    </source>
</evidence>
<dbReference type="Proteomes" id="UP000553059">
    <property type="component" value="Unassembled WGS sequence"/>
</dbReference>
<dbReference type="InterPro" id="IPR007197">
    <property type="entry name" value="rSAM"/>
</dbReference>
<dbReference type="GO" id="GO:0051536">
    <property type="term" value="F:iron-sulfur cluster binding"/>
    <property type="evidence" value="ECO:0007669"/>
    <property type="project" value="UniProtKB-KW"/>
</dbReference>
<dbReference type="InterPro" id="IPR023404">
    <property type="entry name" value="rSAM_horseshoe"/>
</dbReference>
<dbReference type="Pfam" id="PF04055">
    <property type="entry name" value="Radical_SAM"/>
    <property type="match status" value="1"/>
</dbReference>
<evidence type="ECO:0000259" key="6">
    <source>
        <dbReference type="PROSITE" id="PS51918"/>
    </source>
</evidence>
<evidence type="ECO:0000313" key="8">
    <source>
        <dbReference type="Proteomes" id="UP000553059"/>
    </source>
</evidence>
<evidence type="ECO:0000256" key="4">
    <source>
        <dbReference type="ARBA" id="ARBA00023004"/>
    </source>
</evidence>
<gene>
    <name evidence="7" type="ORF">GX523_13280</name>
</gene>
<dbReference type="SFLD" id="SFLDG01095">
    <property type="entry name" value="Uncharacterised_Radical_SAM_Su"/>
    <property type="match status" value="1"/>
</dbReference>
<dbReference type="SFLD" id="SFLDG01082">
    <property type="entry name" value="B12-binding_domain_containing"/>
    <property type="match status" value="1"/>
</dbReference>
<feature type="non-terminal residue" evidence="7">
    <location>
        <position position="166"/>
    </location>
</feature>
<dbReference type="InterPro" id="IPR058240">
    <property type="entry name" value="rSAM_sf"/>
</dbReference>
<evidence type="ECO:0000256" key="5">
    <source>
        <dbReference type="ARBA" id="ARBA00023014"/>
    </source>
</evidence>
<dbReference type="CDD" id="cd01335">
    <property type="entry name" value="Radical_SAM"/>
    <property type="match status" value="1"/>
</dbReference>
<dbReference type="InterPro" id="IPR051198">
    <property type="entry name" value="BchE-like"/>
</dbReference>
<evidence type="ECO:0000256" key="2">
    <source>
        <dbReference type="ARBA" id="ARBA00022691"/>
    </source>
</evidence>
<dbReference type="SFLD" id="SFLDS00029">
    <property type="entry name" value="Radical_SAM"/>
    <property type="match status" value="1"/>
</dbReference>
<name>A0A7C6Z5F3_9FIRM</name>
<dbReference type="AlphaFoldDB" id="A0A7C6Z5F3"/>
<proteinExistence type="predicted"/>
<reference evidence="7 8" key="1">
    <citation type="journal article" date="2020" name="Biotechnol. Biofuels">
        <title>New insights from the biogas microbiome by comprehensive genome-resolved metagenomics of nearly 1600 species originating from multiple anaerobic digesters.</title>
        <authorList>
            <person name="Campanaro S."/>
            <person name="Treu L."/>
            <person name="Rodriguez-R L.M."/>
            <person name="Kovalovszki A."/>
            <person name="Ziels R.M."/>
            <person name="Maus I."/>
            <person name="Zhu X."/>
            <person name="Kougias P.G."/>
            <person name="Basile A."/>
            <person name="Luo G."/>
            <person name="Schluter A."/>
            <person name="Konstantinidis K.T."/>
            <person name="Angelidaki I."/>
        </authorList>
    </citation>
    <scope>NUCLEOTIDE SEQUENCE [LARGE SCALE GENOMIC DNA]</scope>
    <source>
        <strain evidence="7">AS05jafATM_4</strain>
    </source>
</reference>
<keyword evidence="2" id="KW-0949">S-adenosyl-L-methionine</keyword>